<evidence type="ECO:0000313" key="1">
    <source>
        <dbReference type="EMBL" id="GGG14903.1"/>
    </source>
</evidence>
<evidence type="ECO:0000313" key="2">
    <source>
        <dbReference type="Proteomes" id="UP000608420"/>
    </source>
</evidence>
<protein>
    <recommendedName>
        <fullName evidence="3">HesB/YadR/YfhF family protein</fullName>
    </recommendedName>
</protein>
<reference evidence="2" key="1">
    <citation type="journal article" date="2019" name="Int. J. Syst. Evol. Microbiol.">
        <title>The Global Catalogue of Microorganisms (GCM) 10K type strain sequencing project: providing services to taxonomists for standard genome sequencing and annotation.</title>
        <authorList>
            <consortium name="The Broad Institute Genomics Platform"/>
            <consortium name="The Broad Institute Genome Sequencing Center for Infectious Disease"/>
            <person name="Wu L."/>
            <person name="Ma J."/>
        </authorList>
    </citation>
    <scope>NUCLEOTIDE SEQUENCE [LARGE SCALE GENOMIC DNA]</scope>
    <source>
        <strain evidence="2">CGMCC 1.15420</strain>
    </source>
</reference>
<dbReference type="InterPro" id="IPR035903">
    <property type="entry name" value="HesB-like_dom_sf"/>
</dbReference>
<accession>A0ABQ1W6P4</accession>
<dbReference type="Proteomes" id="UP000608420">
    <property type="component" value="Unassembled WGS sequence"/>
</dbReference>
<dbReference type="RefSeq" id="WP_120461498.1">
    <property type="nucleotide sequence ID" value="NZ_BMIW01000040.1"/>
</dbReference>
<sequence>MINITNEAADWFKQELDLQEGQAIRFFPRYSSGGGVHPGFSLGIEVNAPTDAGLLTEAGGIRFYMEERDLWYLEGYHFNVTYNANAGDIEYEYEAITPEQ</sequence>
<name>A0ABQ1W6P4_9BACL</name>
<dbReference type="SUPFAM" id="SSF89360">
    <property type="entry name" value="HesB-like domain"/>
    <property type="match status" value="1"/>
</dbReference>
<gene>
    <name evidence="1" type="ORF">GCM10010913_40970</name>
</gene>
<evidence type="ECO:0008006" key="3">
    <source>
        <dbReference type="Google" id="ProtNLM"/>
    </source>
</evidence>
<proteinExistence type="predicted"/>
<dbReference type="EMBL" id="BMIW01000040">
    <property type="protein sequence ID" value="GGG14903.1"/>
    <property type="molecule type" value="Genomic_DNA"/>
</dbReference>
<comment type="caution">
    <text evidence="1">The sequence shown here is derived from an EMBL/GenBank/DDBJ whole genome shotgun (WGS) entry which is preliminary data.</text>
</comment>
<keyword evidence="2" id="KW-1185">Reference proteome</keyword>
<organism evidence="1 2">
    <name type="scientific">Paenibacillus aceti</name>
    <dbReference type="NCBI Taxonomy" id="1820010"/>
    <lineage>
        <taxon>Bacteria</taxon>
        <taxon>Bacillati</taxon>
        <taxon>Bacillota</taxon>
        <taxon>Bacilli</taxon>
        <taxon>Bacillales</taxon>
        <taxon>Paenibacillaceae</taxon>
        <taxon>Paenibacillus</taxon>
    </lineage>
</organism>